<reference evidence="2 3" key="1">
    <citation type="submission" date="2023-08" db="EMBL/GenBank/DDBJ databases">
        <title>New molecular markers tilS and rpoB for phylogenetic and monitoring studies of the genus Thiothrix biodiversity.</title>
        <authorList>
            <person name="Ravin N.V."/>
            <person name="Smolyakov D."/>
            <person name="Markov N.D."/>
            <person name="Beletsky A.V."/>
            <person name="Mardanov A.V."/>
            <person name="Rudenko T.S."/>
            <person name="Grabovich M.Y."/>
        </authorList>
    </citation>
    <scope>NUCLEOTIDE SEQUENCE [LARGE SCALE GENOMIC DNA]</scope>
    <source>
        <strain evidence="2 3">H33</strain>
    </source>
</reference>
<evidence type="ECO:0000313" key="2">
    <source>
        <dbReference type="EMBL" id="MDQ5771029.1"/>
    </source>
</evidence>
<keyword evidence="1" id="KW-1133">Transmembrane helix</keyword>
<feature type="transmembrane region" description="Helical" evidence="1">
    <location>
        <begin position="71"/>
        <end position="104"/>
    </location>
</feature>
<proteinExistence type="predicted"/>
<name>A0ABU0YE14_9GAMM</name>
<sequence>VIKLSSYQVIKLSSYQVIKLSSYQVIKLSSYQVIKLSSYQVIISKSLITTRQIVYLNPKYNKGKHKMQKAVIPVTITILGGIITVTLGVEYTVAIGLVVATLAFNI</sequence>
<accession>A0ABU0YE14</accession>
<dbReference type="EMBL" id="JAVFKN010000070">
    <property type="protein sequence ID" value="MDQ5771029.1"/>
    <property type="molecule type" value="Genomic_DNA"/>
</dbReference>
<protein>
    <submittedName>
        <fullName evidence="2">Uncharacterized protein</fullName>
    </submittedName>
</protein>
<gene>
    <name evidence="2" type="ORF">RCC75_21075</name>
</gene>
<dbReference type="RefSeq" id="WP_308136674.1">
    <property type="nucleotide sequence ID" value="NZ_JAVFKN010000070.1"/>
</dbReference>
<keyword evidence="1" id="KW-0472">Membrane</keyword>
<comment type="caution">
    <text evidence="2">The sequence shown here is derived from an EMBL/GenBank/DDBJ whole genome shotgun (WGS) entry which is preliminary data.</text>
</comment>
<feature type="non-terminal residue" evidence="2">
    <location>
        <position position="1"/>
    </location>
</feature>
<keyword evidence="3" id="KW-1185">Reference proteome</keyword>
<dbReference type="Proteomes" id="UP001223336">
    <property type="component" value="Unassembled WGS sequence"/>
</dbReference>
<organism evidence="2 3">
    <name type="scientific">Thiothrix subterranea</name>
    <dbReference type="NCBI Taxonomy" id="2735563"/>
    <lineage>
        <taxon>Bacteria</taxon>
        <taxon>Pseudomonadati</taxon>
        <taxon>Pseudomonadota</taxon>
        <taxon>Gammaproteobacteria</taxon>
        <taxon>Thiotrichales</taxon>
        <taxon>Thiotrichaceae</taxon>
        <taxon>Thiothrix</taxon>
    </lineage>
</organism>
<evidence type="ECO:0000256" key="1">
    <source>
        <dbReference type="SAM" id="Phobius"/>
    </source>
</evidence>
<evidence type="ECO:0000313" key="3">
    <source>
        <dbReference type="Proteomes" id="UP001223336"/>
    </source>
</evidence>
<keyword evidence="1" id="KW-0812">Transmembrane</keyword>